<proteinExistence type="predicted"/>
<feature type="compositionally biased region" description="Basic and acidic residues" evidence="1">
    <location>
        <begin position="33"/>
        <end position="45"/>
    </location>
</feature>
<sequence length="260" mass="28279">MSGAPQADIAALWTLRVREDEDSSNSPCIGTRGLEEEGHGRKLEQSSESGGGYGGGSFTAQTVDGDAVAAVPVAPEPMPSKNPYADQDLNSLDRDGLIRLLGARHDEMRALRDRMHPAQTVDRDIVAAVPAAPEPTPSKDPYAAQDLNSLDRDGLIRVLGARHDEMRALRDRMHRLLGMDSDIDAPLLNTNIPASHIIWAAALHMSFIIFERTILLREALCLEPDKIVAASLAVVEQVEADATMLTTELDSWICKILPFL</sequence>
<accession>A0AAD7K3M9</accession>
<organism evidence="2 3">
    <name type="scientific">Mycena metata</name>
    <dbReference type="NCBI Taxonomy" id="1033252"/>
    <lineage>
        <taxon>Eukaryota</taxon>
        <taxon>Fungi</taxon>
        <taxon>Dikarya</taxon>
        <taxon>Basidiomycota</taxon>
        <taxon>Agaricomycotina</taxon>
        <taxon>Agaricomycetes</taxon>
        <taxon>Agaricomycetidae</taxon>
        <taxon>Agaricales</taxon>
        <taxon>Marasmiineae</taxon>
        <taxon>Mycenaceae</taxon>
        <taxon>Mycena</taxon>
    </lineage>
</organism>
<dbReference type="AlphaFoldDB" id="A0AAD7K3M9"/>
<evidence type="ECO:0000313" key="2">
    <source>
        <dbReference type="EMBL" id="KAJ7776463.1"/>
    </source>
</evidence>
<feature type="region of interest" description="Disordered" evidence="1">
    <location>
        <begin position="19"/>
        <end position="60"/>
    </location>
</feature>
<evidence type="ECO:0000313" key="3">
    <source>
        <dbReference type="Proteomes" id="UP001215598"/>
    </source>
</evidence>
<dbReference type="Proteomes" id="UP001215598">
    <property type="component" value="Unassembled WGS sequence"/>
</dbReference>
<protein>
    <submittedName>
        <fullName evidence="2">Uncharacterized protein</fullName>
    </submittedName>
</protein>
<gene>
    <name evidence="2" type="ORF">B0H16DRAFT_1712837</name>
</gene>
<name>A0AAD7K3M9_9AGAR</name>
<reference evidence="2" key="1">
    <citation type="submission" date="2023-03" db="EMBL/GenBank/DDBJ databases">
        <title>Massive genome expansion in bonnet fungi (Mycena s.s.) driven by repeated elements and novel gene families across ecological guilds.</title>
        <authorList>
            <consortium name="Lawrence Berkeley National Laboratory"/>
            <person name="Harder C.B."/>
            <person name="Miyauchi S."/>
            <person name="Viragh M."/>
            <person name="Kuo A."/>
            <person name="Thoen E."/>
            <person name="Andreopoulos B."/>
            <person name="Lu D."/>
            <person name="Skrede I."/>
            <person name="Drula E."/>
            <person name="Henrissat B."/>
            <person name="Morin E."/>
            <person name="Kohler A."/>
            <person name="Barry K."/>
            <person name="LaButti K."/>
            <person name="Morin E."/>
            <person name="Salamov A."/>
            <person name="Lipzen A."/>
            <person name="Mereny Z."/>
            <person name="Hegedus B."/>
            <person name="Baldrian P."/>
            <person name="Stursova M."/>
            <person name="Weitz H."/>
            <person name="Taylor A."/>
            <person name="Grigoriev I.V."/>
            <person name="Nagy L.G."/>
            <person name="Martin F."/>
            <person name="Kauserud H."/>
        </authorList>
    </citation>
    <scope>NUCLEOTIDE SEQUENCE</scope>
    <source>
        <strain evidence="2">CBHHK182m</strain>
    </source>
</reference>
<keyword evidence="3" id="KW-1185">Reference proteome</keyword>
<evidence type="ECO:0000256" key="1">
    <source>
        <dbReference type="SAM" id="MobiDB-lite"/>
    </source>
</evidence>
<comment type="caution">
    <text evidence="2">The sequence shown here is derived from an EMBL/GenBank/DDBJ whole genome shotgun (WGS) entry which is preliminary data.</text>
</comment>
<dbReference type="EMBL" id="JARKIB010000009">
    <property type="protein sequence ID" value="KAJ7776463.1"/>
    <property type="molecule type" value="Genomic_DNA"/>
</dbReference>